<dbReference type="PANTHER" id="PTHR30290:SF64">
    <property type="entry name" value="ABC TRANSPORTER PERIPLASMIC BINDING PROTEIN"/>
    <property type="match status" value="1"/>
</dbReference>
<dbReference type="AlphaFoldDB" id="K2P2H9"/>
<name>K2P2H9_9HYPH</name>
<dbReference type="GO" id="GO:0042884">
    <property type="term" value="P:microcin transport"/>
    <property type="evidence" value="ECO:0007669"/>
    <property type="project" value="TreeGrafter"/>
</dbReference>
<comment type="subcellular location">
    <subcellularLocation>
        <location evidence="1">Periplasm</location>
    </subcellularLocation>
</comment>
<dbReference type="PANTHER" id="PTHR30290">
    <property type="entry name" value="PERIPLASMIC BINDING COMPONENT OF ABC TRANSPORTER"/>
    <property type="match status" value="1"/>
</dbReference>
<keyword evidence="6" id="KW-1185">Reference proteome</keyword>
<evidence type="ECO:0000313" key="6">
    <source>
        <dbReference type="Proteomes" id="UP000007374"/>
    </source>
</evidence>
<dbReference type="InterPro" id="IPR039424">
    <property type="entry name" value="SBP_5"/>
</dbReference>
<dbReference type="PIRSF" id="PIRSF002741">
    <property type="entry name" value="MppA"/>
    <property type="match status" value="1"/>
</dbReference>
<feature type="domain" description="Solute-binding protein family 5" evidence="4">
    <location>
        <begin position="124"/>
        <end position="532"/>
    </location>
</feature>
<organism evidence="5 6">
    <name type="scientific">Nitratireductor indicus C115</name>
    <dbReference type="NCBI Taxonomy" id="1231190"/>
    <lineage>
        <taxon>Bacteria</taxon>
        <taxon>Pseudomonadati</taxon>
        <taxon>Pseudomonadota</taxon>
        <taxon>Alphaproteobacteria</taxon>
        <taxon>Hyphomicrobiales</taxon>
        <taxon>Phyllobacteriaceae</taxon>
        <taxon>Nitratireductor</taxon>
    </lineage>
</organism>
<protein>
    <submittedName>
        <fullName evidence="5">Twin-arginine translocation pathway signal</fullName>
    </submittedName>
</protein>
<dbReference type="GO" id="GO:0043190">
    <property type="term" value="C:ATP-binding cassette (ABC) transporter complex"/>
    <property type="evidence" value="ECO:0007669"/>
    <property type="project" value="InterPro"/>
</dbReference>
<dbReference type="InterPro" id="IPR030678">
    <property type="entry name" value="Peptide/Ni-bd"/>
</dbReference>
<dbReference type="GO" id="GO:0030288">
    <property type="term" value="C:outer membrane-bounded periplasmic space"/>
    <property type="evidence" value="ECO:0007669"/>
    <property type="project" value="TreeGrafter"/>
</dbReference>
<keyword evidence="3" id="KW-0732">Signal</keyword>
<dbReference type="Pfam" id="PF00496">
    <property type="entry name" value="SBP_bac_5"/>
    <property type="match status" value="1"/>
</dbReference>
<accession>K2P2H9</accession>
<dbReference type="GO" id="GO:0015833">
    <property type="term" value="P:peptide transport"/>
    <property type="evidence" value="ECO:0007669"/>
    <property type="project" value="TreeGrafter"/>
</dbReference>
<dbReference type="PATRIC" id="fig|1231190.3.peg.258"/>
<dbReference type="Gene3D" id="3.40.190.10">
    <property type="entry name" value="Periplasmic binding protein-like II"/>
    <property type="match status" value="1"/>
</dbReference>
<comment type="caution">
    <text evidence="5">The sequence shown here is derived from an EMBL/GenBank/DDBJ whole genome shotgun (WGS) entry which is preliminary data.</text>
</comment>
<evidence type="ECO:0000256" key="2">
    <source>
        <dbReference type="ARBA" id="ARBA00005695"/>
    </source>
</evidence>
<dbReference type="STRING" id="721133.SAMN05216176_102247"/>
<gene>
    <name evidence="5" type="ORF">NA8A_01215</name>
</gene>
<dbReference type="CDD" id="cd08497">
    <property type="entry name" value="MbnE-like"/>
    <property type="match status" value="1"/>
</dbReference>
<evidence type="ECO:0000256" key="3">
    <source>
        <dbReference type="ARBA" id="ARBA00022729"/>
    </source>
</evidence>
<sequence>MRVRRGETGSLSRRQFIATGSAAMAVPFLPRQGLANIQTGAPLHGLSAFGDLKYPEGFTRFDYASPEAPRGGVFNFQPGYWFFNQNVLTFNTLNSFVRTGDAPPRMELCFDMLMTRAYDEPDAIYGLLAETVTVSEDRNSFTFKLRPEARFHDGTPLTAEDVAHSYMLIKEKGHPQLQLPLAELERAVAEAPDSVRLEFSGRQAQRNILGVVTYPVFSRASVEKNGFDSSRLVPLLGSGPYKVGRFSAGRYIEYDRVEDYWARDLGPRRGFNHFDRIRIDFYRDRNAGFEAFKKGDTLWREEFTARTWATGYDFPAIREGRVLQVGIPSEKRPSLYGLVLNQRREQFRDARVREAVGLCFDFEWTNRNLFYGAYTRSHSFFQNSPYMAEGLPSDAERPLLERFRGDVPEAAFGEAVMQPVSDGTGRDRKNLREARRLLTEAGWTPRDGILHNEKGTRLTLEYLVRDEIFLRTDAGFTENLRALGVDASIRLVDASQYQSRQVGFDFDMVSMAIGLDPTPDVDGLEQLFHSRSAGLEGSWNLSGTADPAIDELIGIAGKASTREELTVTLKVLDRVLRARREWIPNWHAANHRVAHWDMFGYSAEKPDYFFPVESLWWYDAEKAKAIGKA</sequence>
<dbReference type="eggNOG" id="COG4166">
    <property type="taxonomic scope" value="Bacteria"/>
</dbReference>
<dbReference type="GO" id="GO:1904680">
    <property type="term" value="F:peptide transmembrane transporter activity"/>
    <property type="evidence" value="ECO:0007669"/>
    <property type="project" value="TreeGrafter"/>
</dbReference>
<evidence type="ECO:0000313" key="5">
    <source>
        <dbReference type="EMBL" id="EKF44319.1"/>
    </source>
</evidence>
<dbReference type="InterPro" id="IPR000914">
    <property type="entry name" value="SBP_5_dom"/>
</dbReference>
<proteinExistence type="inferred from homology"/>
<dbReference type="Gene3D" id="3.10.105.10">
    <property type="entry name" value="Dipeptide-binding Protein, Domain 3"/>
    <property type="match status" value="1"/>
</dbReference>
<evidence type="ECO:0000259" key="4">
    <source>
        <dbReference type="Pfam" id="PF00496"/>
    </source>
</evidence>
<dbReference type="EMBL" id="AMSI01000001">
    <property type="protein sequence ID" value="EKF44319.1"/>
    <property type="molecule type" value="Genomic_DNA"/>
</dbReference>
<dbReference type="SUPFAM" id="SSF53850">
    <property type="entry name" value="Periplasmic binding protein-like II"/>
    <property type="match status" value="1"/>
</dbReference>
<reference evidence="5 6" key="1">
    <citation type="journal article" date="2012" name="J. Bacteriol.">
        <title>Genome Sequence of Nitratireductor indicus Type Strain C115.</title>
        <authorList>
            <person name="Lai Q."/>
            <person name="Li G."/>
            <person name="Yu Z."/>
            <person name="Shao Z."/>
        </authorList>
    </citation>
    <scope>NUCLEOTIDE SEQUENCE [LARGE SCALE GENOMIC DNA]</scope>
    <source>
        <strain evidence="5 6">C115</strain>
    </source>
</reference>
<dbReference type="Proteomes" id="UP000007374">
    <property type="component" value="Unassembled WGS sequence"/>
</dbReference>
<comment type="similarity">
    <text evidence="2">Belongs to the bacterial solute-binding protein 5 family.</text>
</comment>
<evidence type="ECO:0000256" key="1">
    <source>
        <dbReference type="ARBA" id="ARBA00004418"/>
    </source>
</evidence>